<dbReference type="Gene3D" id="3.80.10.10">
    <property type="entry name" value="Ribonuclease Inhibitor"/>
    <property type="match status" value="3"/>
</dbReference>
<dbReference type="WBParaSite" id="HCON_00132150-00001">
    <property type="protein sequence ID" value="HCON_00132150-00001"/>
    <property type="gene ID" value="HCON_00132150"/>
</dbReference>
<keyword evidence="1" id="KW-0433">Leucine-rich repeat</keyword>
<protein>
    <submittedName>
        <fullName evidence="6">Leucine-rich repeat-containing protein</fullName>
    </submittedName>
</protein>
<feature type="compositionally biased region" description="Polar residues" evidence="4">
    <location>
        <begin position="709"/>
        <end position="725"/>
    </location>
</feature>
<evidence type="ECO:0000256" key="3">
    <source>
        <dbReference type="ARBA" id="ARBA00038315"/>
    </source>
</evidence>
<keyword evidence="2" id="KW-0677">Repeat</keyword>
<dbReference type="InterPro" id="IPR001611">
    <property type="entry name" value="Leu-rich_rpt"/>
</dbReference>
<feature type="compositionally biased region" description="Low complexity" evidence="4">
    <location>
        <begin position="750"/>
        <end position="759"/>
    </location>
</feature>
<sequence length="920" mass="100494">MSIKFFSGLQDLLGLYDATVATTSHTSSHIPSSNGLFPSANTDPGSAAQHRKSIGECNLALTISDGVEQIRKCSHERKVHFDDEHLISGYFDATAPIFSVVSESDEKTSGEVDVDGMLFSYRRTCQNLGIATISSVERQIERLPRACCSRHEVFSVKGERISAAQMEALEEIFRRVQFDALDFEYTFLDDDAAIALSEMLEFYESAHKLNLSFNKQITVRGWTDVFKAVKNSTSLHMLNLRYTSLSEKSLSALCRVLRGTPQPVLGCLHLENVNLYGKNLYSLVCALKYNTVLKELYLGENTLQSGDGAHLYQLIMNNTAIQMLDLRNNSLGDAGIAKICEALRNPDVVKKTSLTALVLWNNKITANGMDAVAAALCENSHLETLNIGSNPLGEMGVQRLRPALGGNVSNLHRIGLQSTQMNCQSAILLAECLADNSTLIRVDLRDNPGIGSAGLLALHSAMKINRSISLLNLDQSCILASNAKVRPYQEDFRRYYEDIKHYCERNKSAVQQKIESGTADANIPSRTGSEEPMKEVEKQHDQAIPAHVIVTDTDLSPSHCQPSFSNGGSSSVAKGKFMRSSSLTCSETVADIHERLRVLGGSTHSLDETNTDSTKTIKKCPTSSHNTLGLTEWGSLPAIPQASMAAKPVVRKLRRFSVSPSSSTFDISKPNTSSVPVQESLLRPKTLSIGMPATNESSEAPHSAPVMKSSDSVNPWPTTTTTASDSKSETMEGGCSTDQSSAAPADIKCSQDSSHASAADSEKPCCPNLGTNSTNISTEEANENENSQKNFLHCQAPSESLMRDVRIVIGDLVNYVVYEETSRIERKRSLLLQTTSFTAGELMSVRSGTPDETTPSKSSSTPSRMVNIAEEVAEESEQLAVSSVVRGMVREVLRREKEELRNTLDRRRKRSSVTPSNTPV</sequence>
<dbReference type="SMART" id="SM00368">
    <property type="entry name" value="LRR_RI"/>
    <property type="match status" value="6"/>
</dbReference>
<feature type="compositionally biased region" description="Low complexity" evidence="4">
    <location>
        <begin position="850"/>
        <end position="863"/>
    </location>
</feature>
<reference evidence="6" key="1">
    <citation type="submission" date="2020-12" db="UniProtKB">
        <authorList>
            <consortium name="WormBaseParasite"/>
        </authorList>
    </citation>
    <scope>IDENTIFICATION</scope>
    <source>
        <strain evidence="6">MHco3</strain>
    </source>
</reference>
<dbReference type="PANTHER" id="PTHR24112:SF9">
    <property type="entry name" value="PROTEIN PHOSPHATASE 1 REGULATORY SUBUNIT 37"/>
    <property type="match status" value="1"/>
</dbReference>
<organism evidence="5 6">
    <name type="scientific">Haemonchus contortus</name>
    <name type="common">Barber pole worm</name>
    <dbReference type="NCBI Taxonomy" id="6289"/>
    <lineage>
        <taxon>Eukaryota</taxon>
        <taxon>Metazoa</taxon>
        <taxon>Ecdysozoa</taxon>
        <taxon>Nematoda</taxon>
        <taxon>Chromadorea</taxon>
        <taxon>Rhabditida</taxon>
        <taxon>Rhabditina</taxon>
        <taxon>Rhabditomorpha</taxon>
        <taxon>Strongyloidea</taxon>
        <taxon>Trichostrongylidae</taxon>
        <taxon>Haemonchus</taxon>
    </lineage>
</organism>
<dbReference type="PANTHER" id="PTHR24112">
    <property type="entry name" value="LEUCINE-RICH REPEAT, ISOFORM F-RELATED"/>
    <property type="match status" value="1"/>
</dbReference>
<evidence type="ECO:0000256" key="2">
    <source>
        <dbReference type="ARBA" id="ARBA00022737"/>
    </source>
</evidence>
<evidence type="ECO:0000313" key="6">
    <source>
        <dbReference type="WBParaSite" id="HCON_00132150-00001"/>
    </source>
</evidence>
<feature type="compositionally biased region" description="Polar residues" evidence="4">
    <location>
        <begin position="769"/>
        <end position="788"/>
    </location>
</feature>
<dbReference type="Proteomes" id="UP000025227">
    <property type="component" value="Unplaced"/>
</dbReference>
<feature type="region of interest" description="Disordered" evidence="4">
    <location>
        <begin position="844"/>
        <end position="864"/>
    </location>
</feature>
<comment type="similarity">
    <text evidence="3">Belongs to the PPP1R37 family.</text>
</comment>
<proteinExistence type="inferred from homology"/>
<feature type="region of interest" description="Disordered" evidence="4">
    <location>
        <begin position="897"/>
        <end position="920"/>
    </location>
</feature>
<dbReference type="OMA" id="IEFYDSC"/>
<feature type="compositionally biased region" description="Polar residues" evidence="4">
    <location>
        <begin position="30"/>
        <end position="44"/>
    </location>
</feature>
<dbReference type="Pfam" id="PF13516">
    <property type="entry name" value="LRR_6"/>
    <property type="match status" value="3"/>
</dbReference>
<name>A0A7I4YQP0_HAECO</name>
<evidence type="ECO:0000313" key="5">
    <source>
        <dbReference type="Proteomes" id="UP000025227"/>
    </source>
</evidence>
<feature type="region of interest" description="Disordered" evidence="4">
    <location>
        <begin position="27"/>
        <end position="49"/>
    </location>
</feature>
<keyword evidence="5" id="KW-1185">Reference proteome</keyword>
<dbReference type="SUPFAM" id="SSF52047">
    <property type="entry name" value="RNI-like"/>
    <property type="match status" value="1"/>
</dbReference>
<accession>A0A7I4YQP0</accession>
<evidence type="ECO:0000256" key="4">
    <source>
        <dbReference type="SAM" id="MobiDB-lite"/>
    </source>
</evidence>
<feature type="region of interest" description="Disordered" evidence="4">
    <location>
        <begin position="660"/>
        <end position="788"/>
    </location>
</feature>
<feature type="compositionally biased region" description="Polar residues" evidence="4">
    <location>
        <begin position="660"/>
        <end position="677"/>
    </location>
</feature>
<dbReference type="AlphaFoldDB" id="A0A7I4YQP0"/>
<evidence type="ECO:0000256" key="1">
    <source>
        <dbReference type="ARBA" id="ARBA00022614"/>
    </source>
</evidence>
<dbReference type="InterPro" id="IPR032675">
    <property type="entry name" value="LRR_dom_sf"/>
</dbReference>
<dbReference type="OrthoDB" id="10034042at2759"/>
<dbReference type="InterPro" id="IPR051279">
    <property type="entry name" value="PP1-Reg/Actin-Interact_Protein"/>
</dbReference>